<dbReference type="RefSeq" id="WP_204938597.1">
    <property type="nucleotide sequence ID" value="NZ_BAAAUM010000001.1"/>
</dbReference>
<keyword evidence="2" id="KW-0812">Transmembrane</keyword>
<feature type="transmembrane region" description="Helical" evidence="2">
    <location>
        <begin position="170"/>
        <end position="191"/>
    </location>
</feature>
<dbReference type="PANTHER" id="PTHR22911">
    <property type="entry name" value="ACYL-MALONYL CONDENSING ENZYME-RELATED"/>
    <property type="match status" value="1"/>
</dbReference>
<comment type="similarity">
    <text evidence="1">Belongs to the EamA transporter family.</text>
</comment>
<keyword evidence="2" id="KW-0472">Membrane</keyword>
<dbReference type="InterPro" id="IPR037185">
    <property type="entry name" value="EmrE-like"/>
</dbReference>
<feature type="transmembrane region" description="Helical" evidence="2">
    <location>
        <begin position="61"/>
        <end position="82"/>
    </location>
</feature>
<comment type="caution">
    <text evidence="4">The sequence shown here is derived from an EMBL/GenBank/DDBJ whole genome shotgun (WGS) entry which is preliminary data.</text>
</comment>
<dbReference type="Pfam" id="PF00892">
    <property type="entry name" value="EamA"/>
    <property type="match status" value="2"/>
</dbReference>
<protein>
    <recommendedName>
        <fullName evidence="3">EamA domain-containing protein</fullName>
    </recommendedName>
</protein>
<evidence type="ECO:0000256" key="2">
    <source>
        <dbReference type="SAM" id="Phobius"/>
    </source>
</evidence>
<feature type="domain" description="EamA" evidence="3">
    <location>
        <begin position="144"/>
        <end position="274"/>
    </location>
</feature>
<gene>
    <name evidence="4" type="ORF">GCM10017596_06360</name>
</gene>
<evidence type="ECO:0000256" key="1">
    <source>
        <dbReference type="ARBA" id="ARBA00007362"/>
    </source>
</evidence>
<feature type="transmembrane region" description="Helical" evidence="2">
    <location>
        <begin position="257"/>
        <end position="276"/>
    </location>
</feature>
<feature type="transmembrane region" description="Helical" evidence="2">
    <location>
        <begin position="144"/>
        <end position="164"/>
    </location>
</feature>
<evidence type="ECO:0000313" key="5">
    <source>
        <dbReference type="Proteomes" id="UP001142325"/>
    </source>
</evidence>
<reference evidence="4" key="2">
    <citation type="submission" date="2023-01" db="EMBL/GenBank/DDBJ databases">
        <authorList>
            <person name="Sun Q."/>
            <person name="Evtushenko L."/>
        </authorList>
    </citation>
    <scope>NUCLEOTIDE SEQUENCE</scope>
    <source>
        <strain evidence="4">VKM Ac-1958</strain>
    </source>
</reference>
<proteinExistence type="inferred from homology"/>
<organism evidence="4 5">
    <name type="scientific">Microbacterium keratanolyticum</name>
    <dbReference type="NCBI Taxonomy" id="67574"/>
    <lineage>
        <taxon>Bacteria</taxon>
        <taxon>Bacillati</taxon>
        <taxon>Actinomycetota</taxon>
        <taxon>Actinomycetes</taxon>
        <taxon>Micrococcales</taxon>
        <taxon>Microbacteriaceae</taxon>
        <taxon>Microbacterium</taxon>
    </lineage>
</organism>
<keyword evidence="5" id="KW-1185">Reference proteome</keyword>
<feature type="transmembrane region" description="Helical" evidence="2">
    <location>
        <begin position="228"/>
        <end position="250"/>
    </location>
</feature>
<dbReference type="EMBL" id="BSET01000001">
    <property type="protein sequence ID" value="GLK00921.1"/>
    <property type="molecule type" value="Genomic_DNA"/>
</dbReference>
<dbReference type="SUPFAM" id="SSF103481">
    <property type="entry name" value="Multidrug resistance efflux transporter EmrE"/>
    <property type="match status" value="1"/>
</dbReference>
<sequence>MTAILALLAAGFLGTADFLGGALSRRVPMLTVLVLSQLVATAAVVPRLIAEPIGGDPGGGYLWGVVSGIGAAVGVSALYRALAIGTMGVVAPIAALSVLVPVVAGLVGGDSPGSLLVIGMIVAVLGTVLASGPELKGGTGGIKPILLALLAALGFGTNNLAVAWGSAYDVSATLLANVLTTLVLYLIALAVVRVAPRASGWPLVGIVAIGVLGFLANLFFAIAAETGMLSVVAVCVSVFPAVTVLLGWWFLKERLRVVQIIGVVLVLGGAAVVSLSV</sequence>
<evidence type="ECO:0000313" key="4">
    <source>
        <dbReference type="EMBL" id="GLK00921.1"/>
    </source>
</evidence>
<keyword evidence="2" id="KW-1133">Transmembrane helix</keyword>
<dbReference type="Gene3D" id="1.10.3730.20">
    <property type="match status" value="1"/>
</dbReference>
<dbReference type="AlphaFoldDB" id="A0A9W6M870"/>
<feature type="transmembrane region" description="Helical" evidence="2">
    <location>
        <begin position="89"/>
        <end position="107"/>
    </location>
</feature>
<feature type="domain" description="EamA" evidence="3">
    <location>
        <begin position="3"/>
        <end position="131"/>
    </location>
</feature>
<dbReference type="PANTHER" id="PTHR22911:SF137">
    <property type="entry name" value="SOLUTE CARRIER FAMILY 35 MEMBER G2-RELATED"/>
    <property type="match status" value="1"/>
</dbReference>
<accession>A0A9W6M870</accession>
<evidence type="ECO:0000259" key="3">
    <source>
        <dbReference type="Pfam" id="PF00892"/>
    </source>
</evidence>
<feature type="transmembrane region" description="Helical" evidence="2">
    <location>
        <begin position="113"/>
        <end position="132"/>
    </location>
</feature>
<dbReference type="InterPro" id="IPR000620">
    <property type="entry name" value="EamA_dom"/>
</dbReference>
<name>A0A9W6M870_9MICO</name>
<dbReference type="GO" id="GO:0016020">
    <property type="term" value="C:membrane"/>
    <property type="evidence" value="ECO:0007669"/>
    <property type="project" value="InterPro"/>
</dbReference>
<feature type="transmembrane region" description="Helical" evidence="2">
    <location>
        <begin position="203"/>
        <end position="222"/>
    </location>
</feature>
<dbReference type="Proteomes" id="UP001142325">
    <property type="component" value="Unassembled WGS sequence"/>
</dbReference>
<reference evidence="4" key="1">
    <citation type="journal article" date="2014" name="Int. J. Syst. Evol. Microbiol.">
        <title>Complete genome sequence of Corynebacterium casei LMG S-19264T (=DSM 44701T), isolated from a smear-ripened cheese.</title>
        <authorList>
            <consortium name="US DOE Joint Genome Institute (JGI-PGF)"/>
            <person name="Walter F."/>
            <person name="Albersmeier A."/>
            <person name="Kalinowski J."/>
            <person name="Ruckert C."/>
        </authorList>
    </citation>
    <scope>NUCLEOTIDE SEQUENCE</scope>
    <source>
        <strain evidence="4">VKM Ac-1958</strain>
    </source>
</reference>